<evidence type="ECO:0000313" key="11">
    <source>
        <dbReference type="EMBL" id="QII12653.1"/>
    </source>
</evidence>
<dbReference type="GO" id="GO:0046872">
    <property type="term" value="F:metal ion binding"/>
    <property type="evidence" value="ECO:0007669"/>
    <property type="project" value="UniProtKB-KW"/>
</dbReference>
<evidence type="ECO:0000313" key="14">
    <source>
        <dbReference type="Proteomes" id="UP000501926"/>
    </source>
</evidence>
<evidence type="ECO:0000256" key="7">
    <source>
        <dbReference type="PROSITE-ProRule" id="PRU00339"/>
    </source>
</evidence>
<evidence type="ECO:0000313" key="12">
    <source>
        <dbReference type="EMBL" id="SOH02919.1"/>
    </source>
</evidence>
<feature type="transmembrane region" description="Helical" evidence="8">
    <location>
        <begin position="333"/>
        <end position="351"/>
    </location>
</feature>
<evidence type="ECO:0000256" key="5">
    <source>
        <dbReference type="ARBA" id="ARBA00023004"/>
    </source>
</evidence>
<evidence type="ECO:0000256" key="1">
    <source>
        <dbReference type="ARBA" id="ARBA00022448"/>
    </source>
</evidence>
<dbReference type="InterPro" id="IPR019734">
    <property type="entry name" value="TPR_rpt"/>
</dbReference>
<reference evidence="11 14" key="5">
    <citation type="submission" date="2020-02" db="EMBL/GenBank/DDBJ databases">
        <title>Newly sequenced genome of strain CSTR1 showed variability in Candidatus Kuenenia stuttgartiensis genomes.</title>
        <authorList>
            <person name="Ding C."/>
            <person name="Adrian L."/>
        </authorList>
    </citation>
    <scope>NUCLEOTIDE SEQUENCE [LARGE SCALE GENOMIC DNA]</scope>
    <source>
        <strain evidence="11 14">CSTR1</strain>
    </source>
</reference>
<dbReference type="EMBL" id="CP049055">
    <property type="protein sequence ID" value="QII12653.1"/>
    <property type="molecule type" value="Genomic_DNA"/>
</dbReference>
<evidence type="ECO:0000256" key="4">
    <source>
        <dbReference type="ARBA" id="ARBA00022982"/>
    </source>
</evidence>
<reference evidence="10" key="1">
    <citation type="journal article" date="2006" name="Nature">
        <title>Deciphering the evolution and metabolism of an anammox bacterium from a community genome.</title>
        <authorList>
            <person name="Strous M."/>
            <person name="Pelletier E."/>
            <person name="Mangenot S."/>
            <person name="Rattei T."/>
            <person name="Lehner A."/>
            <person name="Taylor M.W."/>
            <person name="Horn M."/>
            <person name="Daims H."/>
            <person name="Bartol-Mavel D."/>
            <person name="Wincker P."/>
            <person name="Barbe V."/>
            <person name="Fonknechten N."/>
            <person name="Vallenet D."/>
            <person name="Segurens B."/>
            <person name="Schenowitz-Truong C."/>
            <person name="Medigue C."/>
            <person name="Collingro A."/>
            <person name="Snel B."/>
            <person name="Dutilh B.E."/>
            <person name="OpDenCamp H.J.M."/>
            <person name="vanDerDrift C."/>
            <person name="Cirpus I."/>
            <person name="vanDePas-Schoonen K.T."/>
            <person name="Harhangi H.R."/>
            <person name="vanNiftrik L."/>
            <person name="Schmid M."/>
            <person name="Keltjens J."/>
            <person name="vanDeVossenberg J."/>
            <person name="Kartal B."/>
            <person name="Meier H."/>
            <person name="Frishman D."/>
            <person name="Huynen M.A."/>
            <person name="Mewes H."/>
            <person name="Weissenbach J."/>
            <person name="Jetten M.S.M."/>
            <person name="Wagner M."/>
            <person name="LePaslier D."/>
        </authorList>
    </citation>
    <scope>NUCLEOTIDE SEQUENCE</scope>
</reference>
<dbReference type="KEGG" id="kst:KSMBR1_0403"/>
<dbReference type="PROSITE" id="PS50293">
    <property type="entry name" value="TPR_REGION"/>
    <property type="match status" value="1"/>
</dbReference>
<keyword evidence="2" id="KW-0004">4Fe-4S</keyword>
<keyword evidence="5" id="KW-0408">Iron</keyword>
<keyword evidence="8" id="KW-1133">Transmembrane helix</keyword>
<reference evidence="12" key="4">
    <citation type="submission" date="2017-10" db="EMBL/GenBank/DDBJ databases">
        <authorList>
            <person name="Banno H."/>
            <person name="Chua N.-H."/>
        </authorList>
    </citation>
    <scope>NUCLEOTIDE SEQUENCE [LARGE SCALE GENOMIC DNA]</scope>
    <source>
        <strain evidence="12">Kuenenia_mbr1_ru-nijmegen</strain>
    </source>
</reference>
<dbReference type="RefSeq" id="WP_099323825.1">
    <property type="nucleotide sequence ID" value="NZ_CP049055.1"/>
</dbReference>
<keyword evidence="4" id="KW-0249">Electron transport</keyword>
<dbReference type="GO" id="GO:0051539">
    <property type="term" value="F:4 iron, 4 sulfur cluster binding"/>
    <property type="evidence" value="ECO:0007669"/>
    <property type="project" value="UniProtKB-KW"/>
</dbReference>
<keyword evidence="6" id="KW-0411">Iron-sulfur</keyword>
<evidence type="ECO:0000256" key="3">
    <source>
        <dbReference type="ARBA" id="ARBA00022723"/>
    </source>
</evidence>
<evidence type="ECO:0000256" key="6">
    <source>
        <dbReference type="ARBA" id="ARBA00023014"/>
    </source>
</evidence>
<feature type="transmembrane region" description="Helical" evidence="8">
    <location>
        <begin position="294"/>
        <end position="313"/>
    </location>
</feature>
<dbReference type="Pfam" id="PF12801">
    <property type="entry name" value="Fer4_5"/>
    <property type="match status" value="2"/>
</dbReference>
<dbReference type="GO" id="GO:0005886">
    <property type="term" value="C:plasma membrane"/>
    <property type="evidence" value="ECO:0007669"/>
    <property type="project" value="TreeGrafter"/>
</dbReference>
<evidence type="ECO:0000256" key="8">
    <source>
        <dbReference type="SAM" id="Phobius"/>
    </source>
</evidence>
<dbReference type="PROSITE" id="PS50005">
    <property type="entry name" value="TPR"/>
    <property type="match status" value="2"/>
</dbReference>
<dbReference type="Gene3D" id="1.25.40.10">
    <property type="entry name" value="Tetratricopeptide repeat domain"/>
    <property type="match status" value="2"/>
</dbReference>
<protein>
    <submittedName>
        <fullName evidence="11">Putative membrane protein</fullName>
    </submittedName>
</protein>
<feature type="transmembrane region" description="Helical" evidence="8">
    <location>
        <begin position="105"/>
        <end position="125"/>
    </location>
</feature>
<feature type="domain" description="4Fe-4S ferredoxin-type" evidence="9">
    <location>
        <begin position="222"/>
        <end position="250"/>
    </location>
</feature>
<feature type="repeat" description="TPR" evidence="7">
    <location>
        <begin position="457"/>
        <end position="490"/>
    </location>
</feature>
<dbReference type="EMBL" id="CT573071">
    <property type="protein sequence ID" value="CAJ74954.1"/>
    <property type="molecule type" value="Genomic_DNA"/>
</dbReference>
<organism evidence="10">
    <name type="scientific">Kuenenia stuttgartiensis</name>
    <dbReference type="NCBI Taxonomy" id="174633"/>
    <lineage>
        <taxon>Bacteria</taxon>
        <taxon>Pseudomonadati</taxon>
        <taxon>Planctomycetota</taxon>
        <taxon>Candidatus Brocadiia</taxon>
        <taxon>Candidatus Brocadiales</taxon>
        <taxon>Candidatus Brocadiaceae</taxon>
        <taxon>Candidatus Kuenenia</taxon>
    </lineage>
</organism>
<dbReference type="PROSITE" id="PS51379">
    <property type="entry name" value="4FE4S_FER_2"/>
    <property type="match status" value="1"/>
</dbReference>
<keyword evidence="1" id="KW-0813">Transport</keyword>
<feature type="transmembrane region" description="Helical" evidence="8">
    <location>
        <begin position="7"/>
        <end position="28"/>
    </location>
</feature>
<evidence type="ECO:0000256" key="2">
    <source>
        <dbReference type="ARBA" id="ARBA00022485"/>
    </source>
</evidence>
<dbReference type="SUPFAM" id="SSF48452">
    <property type="entry name" value="TPR-like"/>
    <property type="match status" value="1"/>
</dbReference>
<dbReference type="PANTHER" id="PTHR30176:SF3">
    <property type="entry name" value="FERREDOXIN-TYPE PROTEIN NAPH"/>
    <property type="match status" value="1"/>
</dbReference>
<dbReference type="Pfam" id="PF13181">
    <property type="entry name" value="TPR_8"/>
    <property type="match status" value="1"/>
</dbReference>
<gene>
    <name evidence="11" type="ORF">KsCSTR_32740</name>
    <name evidence="12" type="ORF">KSMBR1_0403</name>
    <name evidence="10" type="ORF">kuste4192</name>
</gene>
<keyword evidence="3" id="KW-0479">Metal-binding</keyword>
<feature type="repeat" description="TPR" evidence="7">
    <location>
        <begin position="423"/>
        <end position="456"/>
    </location>
</feature>
<feature type="transmembrane region" description="Helical" evidence="8">
    <location>
        <begin position="270"/>
        <end position="288"/>
    </location>
</feature>
<name>Q1Q4L2_KUEST</name>
<feature type="transmembrane region" description="Helical" evidence="8">
    <location>
        <begin position="145"/>
        <end position="165"/>
    </location>
</feature>
<keyword evidence="7" id="KW-0802">TPR repeat</keyword>
<reference evidence="10" key="2">
    <citation type="submission" date="2006-01" db="EMBL/GenBank/DDBJ databases">
        <authorList>
            <person name="Genoscope"/>
        </authorList>
    </citation>
    <scope>NUCLEOTIDE SEQUENCE</scope>
</reference>
<keyword evidence="8" id="KW-0812">Transmembrane</keyword>
<keyword evidence="8" id="KW-0472">Membrane</keyword>
<dbReference type="InterPro" id="IPR017896">
    <property type="entry name" value="4Fe4S_Fe-S-bd"/>
</dbReference>
<evidence type="ECO:0000313" key="13">
    <source>
        <dbReference type="Proteomes" id="UP000221734"/>
    </source>
</evidence>
<dbReference type="PANTHER" id="PTHR30176">
    <property type="entry name" value="FERREDOXIN-TYPE PROTEIN NAPH"/>
    <property type="match status" value="1"/>
</dbReference>
<proteinExistence type="predicted"/>
<reference evidence="13" key="3">
    <citation type="submission" date="2017-10" db="EMBL/GenBank/DDBJ databases">
        <authorList>
            <person name="Frank J."/>
        </authorList>
    </citation>
    <scope>NUCLEOTIDE SEQUENCE [LARGE SCALE GENOMIC DNA]</scope>
</reference>
<dbReference type="Proteomes" id="UP000221734">
    <property type="component" value="Chromosome Kuenenia_stuttgartiensis_MBR1"/>
</dbReference>
<keyword evidence="13" id="KW-1185">Reference proteome</keyword>
<feature type="transmembrane region" description="Helical" evidence="8">
    <location>
        <begin position="40"/>
        <end position="67"/>
    </location>
</feature>
<evidence type="ECO:0000259" key="9">
    <source>
        <dbReference type="PROSITE" id="PS51379"/>
    </source>
</evidence>
<evidence type="ECO:0000313" key="10">
    <source>
        <dbReference type="EMBL" id="CAJ74954.1"/>
    </source>
</evidence>
<dbReference type="EMBL" id="LT934425">
    <property type="protein sequence ID" value="SOH02919.1"/>
    <property type="molecule type" value="Genomic_DNA"/>
</dbReference>
<dbReference type="OrthoDB" id="276320at2"/>
<dbReference type="AlphaFoldDB" id="Q1Q4L2"/>
<dbReference type="SUPFAM" id="SSF54862">
    <property type="entry name" value="4Fe-4S ferredoxins"/>
    <property type="match status" value="1"/>
</dbReference>
<dbReference type="Pfam" id="PF13414">
    <property type="entry name" value="TPR_11"/>
    <property type="match status" value="1"/>
</dbReference>
<dbReference type="SMART" id="SM00028">
    <property type="entry name" value="TPR"/>
    <property type="match status" value="4"/>
</dbReference>
<dbReference type="InterPro" id="IPR011990">
    <property type="entry name" value="TPR-like_helical_dom_sf"/>
</dbReference>
<sequence>MNINKKRLIVLFSINVFIIVHILLWYKYGFQKVGTFSMNGIVTLLGFGLLNSAAAFFIIIVLITVFFGRVFCGWGCHFAFFQEFALRVLNKCGINPSIIHSRANIIQYVFLLKTITAIFEFWYIYGIPQFHINISDTQVMTSDLPRSPAIIASFLLFDAFLFIYLMGSRAFCRYVCPWAPLLALFENISFWRIRKIRECTGCMNCTRNCIMGITVHEEIAKHSAVVNANCIRCLSCKDACKNGTLGYKSGMSALSLTRKFRWLIPESGNYSIYVELFLVFCGIITAFYTQKYLGSFQTLLGAVWGLCFAVMIVKIVEKKRITITEFTPQNRSFLVLSLMLLLTFVWCWGTITPHETRLLMRGNRFMGVTEYDKAILTYRDAMNEYPSNKQIHTALALAYKNNGNYKEAINEYKALIAEDLENAVLRNNIGTVYYRKGEYDEAIKEYKKAILFDENLTAAYGNIGLIFLEKGNIEEAVSYLKKVFATEDEVYQYLLTYYRSKKGQI</sequence>
<accession>Q1Q4L2</accession>
<dbReference type="InterPro" id="IPR051684">
    <property type="entry name" value="Electron_Trans/Redox"/>
</dbReference>
<dbReference type="Proteomes" id="UP000501926">
    <property type="component" value="Chromosome"/>
</dbReference>